<sequence length="218" mass="22587">MKVPGRLVGALVLALLAIHVSAQYNIQDRPTGIVAPDRPGQPTVDMTHQKAVYARCYNPVSSTSPTSPVFDTYLADLGATVNGATPIGLQATCRRDMQNGGVAACAFTFDPADYVRAALTNMDGRPKLKFASCSVQLDGGNAATSNTCWTDASSTAAPTTLRSGVAESDLGPISFSVNLIDNNAATGGTYVGPISATLTCSYYAKTPFVGSVNVSGQE</sequence>
<feature type="chain" id="PRO_5045040502" evidence="1">
    <location>
        <begin position="23"/>
        <end position="218"/>
    </location>
</feature>
<comment type="caution">
    <text evidence="2">The sequence shown here is derived from an EMBL/GenBank/DDBJ whole genome shotgun (WGS) entry which is preliminary data.</text>
</comment>
<dbReference type="EMBL" id="CAXHTA020000016">
    <property type="protein sequence ID" value="CAL5226178.1"/>
    <property type="molecule type" value="Genomic_DNA"/>
</dbReference>
<reference evidence="2 3" key="1">
    <citation type="submission" date="2024-06" db="EMBL/GenBank/DDBJ databases">
        <authorList>
            <person name="Kraege A."/>
            <person name="Thomma B."/>
        </authorList>
    </citation>
    <scope>NUCLEOTIDE SEQUENCE [LARGE SCALE GENOMIC DNA]</scope>
</reference>
<keyword evidence="1" id="KW-0732">Signal</keyword>
<proteinExistence type="predicted"/>
<organism evidence="2 3">
    <name type="scientific">Coccomyxa viridis</name>
    <dbReference type="NCBI Taxonomy" id="1274662"/>
    <lineage>
        <taxon>Eukaryota</taxon>
        <taxon>Viridiplantae</taxon>
        <taxon>Chlorophyta</taxon>
        <taxon>core chlorophytes</taxon>
        <taxon>Trebouxiophyceae</taxon>
        <taxon>Trebouxiophyceae incertae sedis</taxon>
        <taxon>Coccomyxaceae</taxon>
        <taxon>Coccomyxa</taxon>
    </lineage>
</organism>
<keyword evidence="3" id="KW-1185">Reference proteome</keyword>
<dbReference type="Proteomes" id="UP001497392">
    <property type="component" value="Unassembled WGS sequence"/>
</dbReference>
<accession>A0ABP1G841</accession>
<name>A0ABP1G841_9CHLO</name>
<gene>
    <name evidence="2" type="primary">g9008</name>
    <name evidence="2" type="ORF">VP750_LOCUS8084</name>
</gene>
<evidence type="ECO:0000313" key="3">
    <source>
        <dbReference type="Proteomes" id="UP001497392"/>
    </source>
</evidence>
<evidence type="ECO:0000256" key="1">
    <source>
        <dbReference type="SAM" id="SignalP"/>
    </source>
</evidence>
<evidence type="ECO:0000313" key="2">
    <source>
        <dbReference type="EMBL" id="CAL5226178.1"/>
    </source>
</evidence>
<protein>
    <submittedName>
        <fullName evidence="2">G9008 protein</fullName>
    </submittedName>
</protein>
<feature type="signal peptide" evidence="1">
    <location>
        <begin position="1"/>
        <end position="22"/>
    </location>
</feature>